<evidence type="ECO:0000313" key="2">
    <source>
        <dbReference type="EMBL" id="ARI77305.1"/>
    </source>
</evidence>
<feature type="transmembrane region" description="Helical" evidence="1">
    <location>
        <begin position="85"/>
        <end position="106"/>
    </location>
</feature>
<gene>
    <name evidence="2" type="ORF">HM131_10825</name>
</gene>
<dbReference type="PANTHER" id="PTHR34300:SF2">
    <property type="entry name" value="QUEUOSINE PRECURSOR TRANSPORTER-RELATED"/>
    <property type="match status" value="1"/>
</dbReference>
<comment type="similarity">
    <text evidence="1">Belongs to the vitamin uptake transporter (VUT/ECF) (TC 2.A.88) family. Q precursor transporter subfamily.</text>
</comment>
<organism evidence="2 3">
    <name type="scientific">Halobacillus mangrovi</name>
    <dbReference type="NCBI Taxonomy" id="402384"/>
    <lineage>
        <taxon>Bacteria</taxon>
        <taxon>Bacillati</taxon>
        <taxon>Bacillota</taxon>
        <taxon>Bacilli</taxon>
        <taxon>Bacillales</taxon>
        <taxon>Bacillaceae</taxon>
        <taxon>Halobacillus</taxon>
    </lineage>
</organism>
<dbReference type="HAMAP" id="MF_02088">
    <property type="entry name" value="Q_prec_transport"/>
    <property type="match status" value="1"/>
</dbReference>
<dbReference type="AlphaFoldDB" id="A0A1W5ZVJ7"/>
<feature type="transmembrane region" description="Helical" evidence="1">
    <location>
        <begin position="169"/>
        <end position="190"/>
    </location>
</feature>
<evidence type="ECO:0000256" key="1">
    <source>
        <dbReference type="HAMAP-Rule" id="MF_02088"/>
    </source>
</evidence>
<accession>A0A1W5ZVJ7</accession>
<dbReference type="InterPro" id="IPR003744">
    <property type="entry name" value="YhhQ"/>
</dbReference>
<keyword evidence="1" id="KW-0813">Transport</keyword>
<dbReference type="GO" id="GO:0022857">
    <property type="term" value="F:transmembrane transporter activity"/>
    <property type="evidence" value="ECO:0007669"/>
    <property type="project" value="UniProtKB-UniRule"/>
</dbReference>
<dbReference type="NCBIfam" id="TIGR00697">
    <property type="entry name" value="queuosine precursor transporter"/>
    <property type="match status" value="1"/>
</dbReference>
<dbReference type="RefSeq" id="WP_085029776.1">
    <property type="nucleotide sequence ID" value="NZ_CP020772.1"/>
</dbReference>
<protein>
    <recommendedName>
        <fullName evidence="1">Probable queuosine precursor transporter</fullName>
        <shortName evidence="1">Q precursor transporter</shortName>
    </recommendedName>
</protein>
<sequence>MSNEWLWILFAIINFTLLLSVYRIFGKPGLFVWIGMSTVIANVQVVKTVELFGLNATLGNILYGTAFLATDILNEKYGKKDAQKAVWMGFTTLIVLTILMQMAILFTPGENDIAQSAFTTIFGVGARIAIGSLVAYIISQYFDVWLYARLKGMFSGSRTLWVRNNGSTMISQLLDSAIFCVIAFYGIYPIEVWLEIFLTTYIIKFIVAALDTPFLYIARRFKTEE</sequence>
<keyword evidence="3" id="KW-1185">Reference proteome</keyword>
<dbReference type="KEGG" id="hmn:HM131_10825"/>
<name>A0A1W5ZVJ7_9BACI</name>
<dbReference type="STRING" id="402384.HM131_10825"/>
<keyword evidence="1" id="KW-1133">Transmembrane helix</keyword>
<feature type="transmembrane region" description="Helical" evidence="1">
    <location>
        <begin position="30"/>
        <end position="46"/>
    </location>
</feature>
<feature type="transmembrane region" description="Helical" evidence="1">
    <location>
        <begin position="126"/>
        <end position="148"/>
    </location>
</feature>
<comment type="subcellular location">
    <subcellularLocation>
        <location evidence="1">Cell membrane</location>
        <topology evidence="1">Multi-pass membrane protein</topology>
    </subcellularLocation>
</comment>
<keyword evidence="1" id="KW-1003">Cell membrane</keyword>
<dbReference type="PANTHER" id="PTHR34300">
    <property type="entry name" value="QUEUOSINE PRECURSOR TRANSPORTER-RELATED"/>
    <property type="match status" value="1"/>
</dbReference>
<feature type="transmembrane region" description="Helical" evidence="1">
    <location>
        <begin position="52"/>
        <end position="73"/>
    </location>
</feature>
<keyword evidence="1" id="KW-0812">Transmembrane</keyword>
<dbReference type="Proteomes" id="UP000192527">
    <property type="component" value="Chromosome"/>
</dbReference>
<dbReference type="OrthoDB" id="9805479at2"/>
<proteinExistence type="inferred from homology"/>
<keyword evidence="1" id="KW-0472">Membrane</keyword>
<feature type="transmembrane region" description="Helical" evidence="1">
    <location>
        <begin position="6"/>
        <end position="25"/>
    </location>
</feature>
<reference evidence="2 3" key="1">
    <citation type="submission" date="2017-04" db="EMBL/GenBank/DDBJ databases">
        <title>The whole genome sequencing and assembly of Halobacillus mangrovi strain.</title>
        <authorList>
            <person name="Lee S.-J."/>
            <person name="Park M.-K."/>
            <person name="Kim J.-Y."/>
            <person name="Lee Y.-J."/>
            <person name="Yi H."/>
            <person name="Bahn Y.-S."/>
            <person name="Kim J.F."/>
            <person name="Lee D.-W."/>
        </authorList>
    </citation>
    <scope>NUCLEOTIDE SEQUENCE [LARGE SCALE GENOMIC DNA]</scope>
    <source>
        <strain evidence="2 3">KTB 131</strain>
    </source>
</reference>
<dbReference type="Pfam" id="PF02592">
    <property type="entry name" value="Vut_1"/>
    <property type="match status" value="1"/>
</dbReference>
<dbReference type="GO" id="GO:0005886">
    <property type="term" value="C:plasma membrane"/>
    <property type="evidence" value="ECO:0007669"/>
    <property type="project" value="UniProtKB-SubCell"/>
</dbReference>
<evidence type="ECO:0000313" key="3">
    <source>
        <dbReference type="Proteomes" id="UP000192527"/>
    </source>
</evidence>
<dbReference type="EMBL" id="CP020772">
    <property type="protein sequence ID" value="ARI77305.1"/>
    <property type="molecule type" value="Genomic_DNA"/>
</dbReference>
<comment type="function">
    <text evidence="1">Involved in the import of queuosine (Q) precursors, required for Q precursor salvage.</text>
</comment>
<feature type="transmembrane region" description="Helical" evidence="1">
    <location>
        <begin position="196"/>
        <end position="218"/>
    </location>
</feature>